<dbReference type="Pfam" id="PF21399">
    <property type="entry name" value="TERT_C"/>
    <property type="match status" value="1"/>
</dbReference>
<dbReference type="InterPro" id="IPR021891">
    <property type="entry name" value="Telomerase_RBD"/>
</dbReference>
<evidence type="ECO:0000256" key="6">
    <source>
        <dbReference type="ARBA" id="ARBA00022695"/>
    </source>
</evidence>
<evidence type="ECO:0000256" key="2">
    <source>
        <dbReference type="ARBA" id="ARBA00012493"/>
    </source>
</evidence>
<dbReference type="Pfam" id="PF00078">
    <property type="entry name" value="RVT_1"/>
    <property type="match status" value="1"/>
</dbReference>
<name>A0ABR4NJB9_9FUNG</name>
<evidence type="ECO:0000259" key="15">
    <source>
        <dbReference type="PROSITE" id="PS50878"/>
    </source>
</evidence>
<reference evidence="16 17" key="1">
    <citation type="submission" date="2023-09" db="EMBL/GenBank/DDBJ databases">
        <title>Pangenome analysis of Batrachochytrium dendrobatidis and related Chytrids.</title>
        <authorList>
            <person name="Yacoub M.N."/>
            <person name="Stajich J.E."/>
            <person name="James T.Y."/>
        </authorList>
    </citation>
    <scope>NUCLEOTIDE SEQUENCE [LARGE SCALE GENOMIC DNA]</scope>
    <source>
        <strain evidence="16 17">JEL0888</strain>
    </source>
</reference>
<keyword evidence="6 13" id="KW-0548">Nucleotidyltransferase</keyword>
<dbReference type="InterPro" id="IPR000477">
    <property type="entry name" value="RT_dom"/>
</dbReference>
<evidence type="ECO:0000256" key="5">
    <source>
        <dbReference type="ARBA" id="ARBA00022679"/>
    </source>
</evidence>
<evidence type="ECO:0000256" key="10">
    <source>
        <dbReference type="ARBA" id="ARBA00022918"/>
    </source>
</evidence>
<dbReference type="Gene3D" id="1.10.357.90">
    <property type="match status" value="1"/>
</dbReference>
<keyword evidence="4 13" id="KW-0158">Chromosome</keyword>
<dbReference type="SMART" id="SM00975">
    <property type="entry name" value="Telomerase_RBD"/>
    <property type="match status" value="1"/>
</dbReference>
<evidence type="ECO:0000256" key="12">
    <source>
        <dbReference type="ARBA" id="ARBA00048173"/>
    </source>
</evidence>
<keyword evidence="10 13" id="KW-0695">RNA-directed DNA polymerase</keyword>
<evidence type="ECO:0000256" key="9">
    <source>
        <dbReference type="ARBA" id="ARBA00022895"/>
    </source>
</evidence>
<evidence type="ECO:0000313" key="17">
    <source>
        <dbReference type="Proteomes" id="UP001527925"/>
    </source>
</evidence>
<keyword evidence="9 13" id="KW-0779">Telomere</keyword>
<feature type="compositionally biased region" description="Basic residues" evidence="14">
    <location>
        <begin position="262"/>
        <end position="272"/>
    </location>
</feature>
<comment type="similarity">
    <text evidence="1 13">Belongs to the reverse transcriptase family. Telomerase subfamily.</text>
</comment>
<dbReference type="PANTHER" id="PTHR12066:SF0">
    <property type="entry name" value="TELOMERASE REVERSE TRANSCRIPTASE"/>
    <property type="match status" value="1"/>
</dbReference>
<accession>A0ABR4NJB9</accession>
<gene>
    <name evidence="16" type="primary">EST2</name>
    <name evidence="16" type="ORF">HK105_200527</name>
</gene>
<feature type="region of interest" description="Disordered" evidence="14">
    <location>
        <begin position="247"/>
        <end position="276"/>
    </location>
</feature>
<comment type="subcellular location">
    <subcellularLocation>
        <location evidence="13">Nucleus</location>
    </subcellularLocation>
    <subcellularLocation>
        <location evidence="13">Chromosome</location>
        <location evidence="13">Telomere</location>
    </subcellularLocation>
</comment>
<comment type="caution">
    <text evidence="16">The sequence shown here is derived from an EMBL/GenBank/DDBJ whole genome shotgun (WGS) entry which is preliminary data.</text>
</comment>
<keyword evidence="8 13" id="KW-0460">Magnesium</keyword>
<keyword evidence="7 13" id="KW-0479">Metal-binding</keyword>
<dbReference type="EC" id="2.7.7.49" evidence="2 13"/>
<dbReference type="EMBL" id="JADGIZ020000002">
    <property type="protein sequence ID" value="KAL2919615.1"/>
    <property type="molecule type" value="Genomic_DNA"/>
</dbReference>
<protein>
    <recommendedName>
        <fullName evidence="3 13">Telomerase reverse transcriptase</fullName>
        <ecNumber evidence="2 13">2.7.7.49</ecNumber>
    </recommendedName>
    <alternativeName>
        <fullName evidence="13">Telomerase catalytic subunit</fullName>
    </alternativeName>
</protein>
<dbReference type="PRINTS" id="PR01365">
    <property type="entry name" value="TELOMERASERT"/>
</dbReference>
<evidence type="ECO:0000256" key="4">
    <source>
        <dbReference type="ARBA" id="ARBA00022454"/>
    </source>
</evidence>
<evidence type="ECO:0000256" key="3">
    <source>
        <dbReference type="ARBA" id="ARBA00016182"/>
    </source>
</evidence>
<comment type="catalytic activity">
    <reaction evidence="12 13">
        <text>DNA(n) + a 2'-deoxyribonucleoside 5'-triphosphate = DNA(n+1) + diphosphate</text>
        <dbReference type="Rhea" id="RHEA:22508"/>
        <dbReference type="Rhea" id="RHEA-COMP:17339"/>
        <dbReference type="Rhea" id="RHEA-COMP:17340"/>
        <dbReference type="ChEBI" id="CHEBI:33019"/>
        <dbReference type="ChEBI" id="CHEBI:61560"/>
        <dbReference type="ChEBI" id="CHEBI:173112"/>
        <dbReference type="EC" id="2.7.7.49"/>
    </reaction>
</comment>
<dbReference type="Gene3D" id="3.30.70.2630">
    <property type="match status" value="1"/>
</dbReference>
<evidence type="ECO:0000256" key="13">
    <source>
        <dbReference type="RuleBase" id="RU365061"/>
    </source>
</evidence>
<dbReference type="InterPro" id="IPR003545">
    <property type="entry name" value="Telomerase_RT"/>
</dbReference>
<sequence length="1143" mass="128142">MYRPLESDESGWPIHGGACRGRDERDGLADHRAAIGILRRVLGHVCTLGEFVRLEPPPPDLPALLAGLLSKTIVAYTDATLRERQPPPTPREPGFQRPLPEILSGLISRMISTNNLLTYGFREMNDRATGALSHGSHVENYYPNSLVAEIKSRPWRQLLEVALVHLLRTTSIFVRASRGNLVQLTGVPIHSLDLMSIPELPIPRPPRRFRPPTSPPHHPEQQSSLIAEAAAPDVPRGVKRAFGELEGGADAAPQSPTTSHLGRARIPPRKRANVTQAPACAIRPSSILIPWSRILYGKPSFTNRRVRHVGFPRSHVFTFIGRQQDEACQQIAKEMFPLQFGLPLVPEAASVQGTLAREKQFGSTTKTAPSTKPKRQRTDVLAPLIERTLSLARKCNYAALLDHYCPEPQKTAVKLDDVHIEPGKVAGFVKAVVRRIIPHELWGSDENRDAVFSKIVQAVLLRRRETLSLQNIIDGIKMSHMSWLACGATSNPPCETQKRRELMLQFLYWLFVRVIIPLIKTNFYATETGPFKNRVLYIRYETWTRICAPLKSSICSKLLEPLHVPQPTPAAPDAMYTDPCARQDTAVSAVQRLETSGAAELLELLSRKEGERALGISTVRYLPKEVGARPIMNLKRVPGIDEFERLGMTPKQLEAIPRERFRSRTPLSINQILKNAFHVLMYEKSVRPSLVAGSALGVNDIYASFKMFKRRLMEGQPAGRIPKLYVCKVDVAACFDTINQSKLLELLEEILRDLDYVVQKFATVRESGGQIRRQYHRRACTEADPQAFVQVAEQLSATVGSTIFVDQVVYSIETARMIRDTILSHIKNNIVKVGKRFYRQRVGVPQGSVLSTLLCSMFYSKLESVELKDIVGDDPHTILLRYVDDFLMMTTSKERAVRFVERMHQGFPEYGCAISPSKTLVNFDVRIDGTLLPRCGSEIAWCGSIIDIQRLQVKAVHALVGGGSSIADKLSIDISRNRGRQLRSKMLYFIKFKNHALYTDMDINSRSTVLFNIYQTFASAALRFSIHVLEGLHGRIGQNVQFLSDVITESILCGVRSLRSRAATPSARALGCRFTMASKEIARVGIAAFLDVFAQSGEQFSVLAAPLREAHDAIRLKDWQLLMHERIRCQARKAIADVVRSWR</sequence>
<dbReference type="InterPro" id="IPR049139">
    <property type="entry name" value="TERT_C"/>
</dbReference>
<dbReference type="Proteomes" id="UP001527925">
    <property type="component" value="Unassembled WGS sequence"/>
</dbReference>
<proteinExistence type="inferred from homology"/>
<keyword evidence="11 13" id="KW-0539">Nucleus</keyword>
<feature type="domain" description="Reverse transcriptase" evidence="15">
    <location>
        <begin position="603"/>
        <end position="946"/>
    </location>
</feature>
<evidence type="ECO:0000256" key="7">
    <source>
        <dbReference type="ARBA" id="ARBA00022723"/>
    </source>
</evidence>
<keyword evidence="5 13" id="KW-0808">Transferase</keyword>
<evidence type="ECO:0000256" key="11">
    <source>
        <dbReference type="ARBA" id="ARBA00023242"/>
    </source>
</evidence>
<comment type="function">
    <text evidence="13">Telomerase is a ribonucleoprotein enzyme essential for the replication of chromosome termini in most eukaryotes. It elongates telomeres. It is a reverse transcriptase that adds simple sequence repeats to chromosome ends by copying a template sequence within the RNA component of the enzyme.</text>
</comment>
<keyword evidence="17" id="KW-1185">Reference proteome</keyword>
<evidence type="ECO:0000256" key="8">
    <source>
        <dbReference type="ARBA" id="ARBA00022842"/>
    </source>
</evidence>
<dbReference type="PANTHER" id="PTHR12066">
    <property type="entry name" value="TELOMERASE REVERSE TRANSCRIPTASE"/>
    <property type="match status" value="1"/>
</dbReference>
<organism evidence="16 17">
    <name type="scientific">Polyrhizophydium stewartii</name>
    <dbReference type="NCBI Taxonomy" id="2732419"/>
    <lineage>
        <taxon>Eukaryota</taxon>
        <taxon>Fungi</taxon>
        <taxon>Fungi incertae sedis</taxon>
        <taxon>Chytridiomycota</taxon>
        <taxon>Chytridiomycota incertae sedis</taxon>
        <taxon>Chytridiomycetes</taxon>
        <taxon>Rhizophydiales</taxon>
        <taxon>Rhizophydiales incertae sedis</taxon>
        <taxon>Polyrhizophydium</taxon>
    </lineage>
</organism>
<dbReference type="GO" id="GO:0003964">
    <property type="term" value="F:RNA-directed DNA polymerase activity"/>
    <property type="evidence" value="ECO:0007669"/>
    <property type="project" value="UniProtKB-KW"/>
</dbReference>
<dbReference type="SUPFAM" id="SSF56672">
    <property type="entry name" value="DNA/RNA polymerases"/>
    <property type="match status" value="1"/>
</dbReference>
<dbReference type="CDD" id="cd01648">
    <property type="entry name" value="TERT"/>
    <property type="match status" value="1"/>
</dbReference>
<evidence type="ECO:0000256" key="14">
    <source>
        <dbReference type="SAM" id="MobiDB-lite"/>
    </source>
</evidence>
<dbReference type="Gene3D" id="1.10.132.70">
    <property type="match status" value="1"/>
</dbReference>
<dbReference type="PROSITE" id="PS50878">
    <property type="entry name" value="RT_POL"/>
    <property type="match status" value="1"/>
</dbReference>
<dbReference type="InterPro" id="IPR043502">
    <property type="entry name" value="DNA/RNA_pol_sf"/>
</dbReference>
<dbReference type="Pfam" id="PF12009">
    <property type="entry name" value="Telomerase_RBD"/>
    <property type="match status" value="1"/>
</dbReference>
<evidence type="ECO:0000256" key="1">
    <source>
        <dbReference type="ARBA" id="ARBA00008001"/>
    </source>
</evidence>
<feature type="region of interest" description="Disordered" evidence="14">
    <location>
        <begin position="203"/>
        <end position="223"/>
    </location>
</feature>
<evidence type="ECO:0000313" key="16">
    <source>
        <dbReference type="EMBL" id="KAL2919615.1"/>
    </source>
</evidence>